<feature type="region of interest" description="Disordered" evidence="1">
    <location>
        <begin position="40"/>
        <end position="61"/>
    </location>
</feature>
<evidence type="ECO:0000313" key="2">
    <source>
        <dbReference type="EMBL" id="CAG8660048.1"/>
    </source>
</evidence>
<sequence>MSKLQFLPEITLQQNEFLKTYHLLEEYDNNQQSSISSFKNIDDQQSSTSSPKNIDDQQPLSIPNLTNTGSFSLIASSNETVIIQKKSDKFNVLPERELETLQLHLKLLDRAVLQIWAFGSYRDYNATLRCELRKLIPDFIKKYRLTKIKQPTVQQVSEYITESNWIAFFKMPYRCLQDANKPTLLYNINDDSEKLQEGLLYEQTNYETPNEIHNSESDSVTSVSNDNELIIIKEVERQARRVTDYMQNIVDSETNFQPVTGDYSSYFKNFIEMLLFTWIIKHIITSLQRKLTTLTKLYSKSLSLVQIVNTIISCWIIVAKAFCLSFSFTFTEKMYKELEETLRIKNITLLKAKSFEVSSETHFDISSFTKESEINIVLIEILKRVLKSEIQQLALPVQLDNNSQFTHDLIYDNDRFDSHLDLHSNDVIQIQEENSISYAILK</sequence>
<name>A0A9N9E506_FUNMO</name>
<accession>A0A9N9E506</accession>
<feature type="non-terminal residue" evidence="2">
    <location>
        <position position="442"/>
    </location>
</feature>
<keyword evidence="3" id="KW-1185">Reference proteome</keyword>
<dbReference type="EMBL" id="CAJVPP010005111">
    <property type="protein sequence ID" value="CAG8660048.1"/>
    <property type="molecule type" value="Genomic_DNA"/>
</dbReference>
<reference evidence="2" key="1">
    <citation type="submission" date="2021-06" db="EMBL/GenBank/DDBJ databases">
        <authorList>
            <person name="Kallberg Y."/>
            <person name="Tangrot J."/>
            <person name="Rosling A."/>
        </authorList>
    </citation>
    <scope>NUCLEOTIDE SEQUENCE</scope>
    <source>
        <strain evidence="2">87-6 pot B 2015</strain>
    </source>
</reference>
<evidence type="ECO:0000313" key="3">
    <source>
        <dbReference type="Proteomes" id="UP000789375"/>
    </source>
</evidence>
<protein>
    <submittedName>
        <fullName evidence="2">1094_t:CDS:1</fullName>
    </submittedName>
</protein>
<dbReference type="Proteomes" id="UP000789375">
    <property type="component" value="Unassembled WGS sequence"/>
</dbReference>
<comment type="caution">
    <text evidence="2">The sequence shown here is derived from an EMBL/GenBank/DDBJ whole genome shotgun (WGS) entry which is preliminary data.</text>
</comment>
<dbReference type="AlphaFoldDB" id="A0A9N9E506"/>
<organism evidence="2 3">
    <name type="scientific">Funneliformis mosseae</name>
    <name type="common">Endomycorrhizal fungus</name>
    <name type="synonym">Glomus mosseae</name>
    <dbReference type="NCBI Taxonomy" id="27381"/>
    <lineage>
        <taxon>Eukaryota</taxon>
        <taxon>Fungi</taxon>
        <taxon>Fungi incertae sedis</taxon>
        <taxon>Mucoromycota</taxon>
        <taxon>Glomeromycotina</taxon>
        <taxon>Glomeromycetes</taxon>
        <taxon>Glomerales</taxon>
        <taxon>Glomeraceae</taxon>
        <taxon>Funneliformis</taxon>
    </lineage>
</organism>
<proteinExistence type="predicted"/>
<gene>
    <name evidence="2" type="ORF">FMOSSE_LOCUS11893</name>
</gene>
<evidence type="ECO:0000256" key="1">
    <source>
        <dbReference type="SAM" id="MobiDB-lite"/>
    </source>
</evidence>